<evidence type="ECO:0000256" key="4">
    <source>
        <dbReference type="ARBA" id="ARBA00023136"/>
    </source>
</evidence>
<evidence type="ECO:0000313" key="7">
    <source>
        <dbReference type="EMBL" id="PRP79771.1"/>
    </source>
</evidence>
<feature type="transmembrane region" description="Helical" evidence="6">
    <location>
        <begin position="188"/>
        <end position="210"/>
    </location>
</feature>
<feature type="region of interest" description="Disordered" evidence="5">
    <location>
        <begin position="17"/>
        <end position="37"/>
    </location>
</feature>
<dbReference type="InParanoid" id="A0A2P6N737"/>
<comment type="caution">
    <text evidence="7">The sequence shown here is derived from an EMBL/GenBank/DDBJ whole genome shotgun (WGS) entry which is preliminary data.</text>
</comment>
<feature type="transmembrane region" description="Helical" evidence="6">
    <location>
        <begin position="85"/>
        <end position="103"/>
    </location>
</feature>
<dbReference type="GO" id="GO:0016020">
    <property type="term" value="C:membrane"/>
    <property type="evidence" value="ECO:0007669"/>
    <property type="project" value="UniProtKB-SubCell"/>
</dbReference>
<evidence type="ECO:0000256" key="1">
    <source>
        <dbReference type="ARBA" id="ARBA00004141"/>
    </source>
</evidence>
<dbReference type="Proteomes" id="UP000241769">
    <property type="component" value="Unassembled WGS sequence"/>
</dbReference>
<dbReference type="Pfam" id="PF04479">
    <property type="entry name" value="RTA1"/>
    <property type="match status" value="1"/>
</dbReference>
<dbReference type="EMBL" id="MDYQ01000171">
    <property type="protein sequence ID" value="PRP79771.1"/>
    <property type="molecule type" value="Genomic_DNA"/>
</dbReference>
<proteinExistence type="predicted"/>
<sequence>MVTRFKEWLKSEEVSLASGSCPEKPEPTEGTDGTVLEKDPMNTTTPYVFNLYGYEPSVPLAVVAVVLYALAVLMGTILTIYYRRWNMLVLTGSGIADVLGYALRIPSAQKPGQLTLYIVTTLFILLPPTVAATISYGTLSKMMEKSGMKNKIFTPKITKWGFLITDVSAFFLQAAGGGLMAMRGTVDAGRVIIVFGLVVSLACFIFFEGLTIWANIKARKMLDSGEETPRWHYLFAALHLSMLMLIIRSVYRVAEFAPGYHSALALNEGAFYGLDALPVLILYILWIPLHPGITMRGFNDTVEDLTKKPPQTN</sequence>
<dbReference type="PANTHER" id="PTHR31465">
    <property type="entry name" value="PROTEIN RTA1-RELATED"/>
    <property type="match status" value="1"/>
</dbReference>
<organism evidence="7 8">
    <name type="scientific">Planoprotostelium fungivorum</name>
    <dbReference type="NCBI Taxonomy" id="1890364"/>
    <lineage>
        <taxon>Eukaryota</taxon>
        <taxon>Amoebozoa</taxon>
        <taxon>Evosea</taxon>
        <taxon>Variosea</taxon>
        <taxon>Cavosteliida</taxon>
        <taxon>Cavosteliaceae</taxon>
        <taxon>Planoprotostelium</taxon>
    </lineage>
</organism>
<evidence type="ECO:0000256" key="2">
    <source>
        <dbReference type="ARBA" id="ARBA00022692"/>
    </source>
</evidence>
<dbReference type="STRING" id="1890364.A0A2P6N737"/>
<evidence type="ECO:0000256" key="3">
    <source>
        <dbReference type="ARBA" id="ARBA00022989"/>
    </source>
</evidence>
<dbReference type="OrthoDB" id="3358017at2759"/>
<reference evidence="7 8" key="1">
    <citation type="journal article" date="2018" name="Genome Biol. Evol.">
        <title>Multiple Roots of Fruiting Body Formation in Amoebozoa.</title>
        <authorList>
            <person name="Hillmann F."/>
            <person name="Forbes G."/>
            <person name="Novohradska S."/>
            <person name="Ferling I."/>
            <person name="Riege K."/>
            <person name="Groth M."/>
            <person name="Westermann M."/>
            <person name="Marz M."/>
            <person name="Spaller T."/>
            <person name="Winckler T."/>
            <person name="Schaap P."/>
            <person name="Glockner G."/>
        </authorList>
    </citation>
    <scope>NUCLEOTIDE SEQUENCE [LARGE SCALE GENOMIC DNA]</scope>
    <source>
        <strain evidence="7 8">Jena</strain>
    </source>
</reference>
<dbReference type="AlphaFoldDB" id="A0A2P6N737"/>
<evidence type="ECO:0000313" key="8">
    <source>
        <dbReference type="Proteomes" id="UP000241769"/>
    </source>
</evidence>
<gene>
    <name evidence="7" type="ORF">PROFUN_12633</name>
</gene>
<dbReference type="PANTHER" id="PTHR31465:SF1">
    <property type="entry name" value="PROTEIN RTA1-RELATED"/>
    <property type="match status" value="1"/>
</dbReference>
<dbReference type="InterPro" id="IPR007568">
    <property type="entry name" value="RTA1"/>
</dbReference>
<keyword evidence="8" id="KW-1185">Reference proteome</keyword>
<evidence type="ECO:0000256" key="5">
    <source>
        <dbReference type="SAM" id="MobiDB-lite"/>
    </source>
</evidence>
<keyword evidence="4 6" id="KW-0472">Membrane</keyword>
<feature type="transmembrane region" description="Helical" evidence="6">
    <location>
        <begin position="160"/>
        <end position="182"/>
    </location>
</feature>
<name>A0A2P6N737_9EUKA</name>
<feature type="transmembrane region" description="Helical" evidence="6">
    <location>
        <begin position="58"/>
        <end position="78"/>
    </location>
</feature>
<accession>A0A2P6N737</accession>
<evidence type="ECO:0000256" key="6">
    <source>
        <dbReference type="SAM" id="Phobius"/>
    </source>
</evidence>
<keyword evidence="3 6" id="KW-1133">Transmembrane helix</keyword>
<keyword evidence="2 6" id="KW-0812">Transmembrane</keyword>
<feature type="transmembrane region" description="Helical" evidence="6">
    <location>
        <begin position="115"/>
        <end position="139"/>
    </location>
</feature>
<comment type="subcellular location">
    <subcellularLocation>
        <location evidence="1">Membrane</location>
        <topology evidence="1">Multi-pass membrane protein</topology>
    </subcellularLocation>
</comment>
<protein>
    <submittedName>
        <fullName evidence="7">Uncharacterized protein</fullName>
    </submittedName>
</protein>
<feature type="transmembrane region" description="Helical" evidence="6">
    <location>
        <begin position="271"/>
        <end position="289"/>
    </location>
</feature>
<feature type="transmembrane region" description="Helical" evidence="6">
    <location>
        <begin position="231"/>
        <end position="251"/>
    </location>
</feature>